<sequence length="158" mass="17266">MLGEVFFFLLGLGVWLSNASFTVLGVTAPVGLTPLTGLLGFLFHVLLSRAELSLWYRWRDPWYLLLLVGCVLVDAGTTLVGLLPLAATWLPGLVGTTPQNVLDWGHLVTALGGTTSVPAWWPNALLLVAMSFAFALGSERLLRRFSRGMVETWQERPG</sequence>
<accession>A0A2H3KVZ5</accession>
<protein>
    <submittedName>
        <fullName evidence="2">Uncharacterized protein</fullName>
    </submittedName>
</protein>
<gene>
    <name evidence="2" type="ORF">A9Q02_20735</name>
</gene>
<reference evidence="2 3" key="1">
    <citation type="submission" date="2016-05" db="EMBL/GenBank/DDBJ databases">
        <authorList>
            <person name="Lavstsen T."/>
            <person name="Jespersen J.S."/>
        </authorList>
    </citation>
    <scope>NUCLEOTIDE SEQUENCE [LARGE SCALE GENOMIC DNA]</scope>
    <source>
        <strain evidence="2 3">B7-9</strain>
    </source>
</reference>
<evidence type="ECO:0000256" key="1">
    <source>
        <dbReference type="SAM" id="Phobius"/>
    </source>
</evidence>
<keyword evidence="3" id="KW-1185">Reference proteome</keyword>
<dbReference type="Proteomes" id="UP000220922">
    <property type="component" value="Unassembled WGS sequence"/>
</dbReference>
<feature type="transmembrane region" description="Helical" evidence="1">
    <location>
        <begin position="119"/>
        <end position="137"/>
    </location>
</feature>
<keyword evidence="1" id="KW-0472">Membrane</keyword>
<name>A0A2H3KVZ5_9CHLR</name>
<organism evidence="2 3">
    <name type="scientific">Candidatus Chloroploca asiatica</name>
    <dbReference type="NCBI Taxonomy" id="1506545"/>
    <lineage>
        <taxon>Bacteria</taxon>
        <taxon>Bacillati</taxon>
        <taxon>Chloroflexota</taxon>
        <taxon>Chloroflexia</taxon>
        <taxon>Chloroflexales</taxon>
        <taxon>Chloroflexineae</taxon>
        <taxon>Oscillochloridaceae</taxon>
        <taxon>Candidatus Chloroploca</taxon>
    </lineage>
</organism>
<feature type="transmembrane region" description="Helical" evidence="1">
    <location>
        <begin position="63"/>
        <end position="87"/>
    </location>
</feature>
<feature type="transmembrane region" description="Helical" evidence="1">
    <location>
        <begin position="35"/>
        <end position="56"/>
    </location>
</feature>
<keyword evidence="1" id="KW-0812">Transmembrane</keyword>
<evidence type="ECO:0000313" key="2">
    <source>
        <dbReference type="EMBL" id="PDV96521.1"/>
    </source>
</evidence>
<dbReference type="AlphaFoldDB" id="A0A2H3KVZ5"/>
<proteinExistence type="predicted"/>
<dbReference type="EMBL" id="LYXE01000192">
    <property type="protein sequence ID" value="PDV96521.1"/>
    <property type="molecule type" value="Genomic_DNA"/>
</dbReference>
<evidence type="ECO:0000313" key="3">
    <source>
        <dbReference type="Proteomes" id="UP000220922"/>
    </source>
</evidence>
<keyword evidence="1" id="KW-1133">Transmembrane helix</keyword>
<comment type="caution">
    <text evidence="2">The sequence shown here is derived from an EMBL/GenBank/DDBJ whole genome shotgun (WGS) entry which is preliminary data.</text>
</comment>